<dbReference type="GO" id="GO:0000976">
    <property type="term" value="F:transcription cis-regulatory region binding"/>
    <property type="evidence" value="ECO:0007669"/>
    <property type="project" value="TreeGrafter"/>
</dbReference>
<dbReference type="SMART" id="SM00354">
    <property type="entry name" value="HTH_LACI"/>
    <property type="match status" value="1"/>
</dbReference>
<gene>
    <name evidence="5" type="primary">gntR_9</name>
    <name evidence="5" type="ORF">IMCC3135_17285</name>
</gene>
<keyword evidence="3" id="KW-0804">Transcription</keyword>
<evidence type="ECO:0000256" key="1">
    <source>
        <dbReference type="ARBA" id="ARBA00023015"/>
    </source>
</evidence>
<dbReference type="InterPro" id="IPR046335">
    <property type="entry name" value="LacI/GalR-like_sensor"/>
</dbReference>
<dbReference type="Pfam" id="PF00356">
    <property type="entry name" value="LacI"/>
    <property type="match status" value="1"/>
</dbReference>
<evidence type="ECO:0000256" key="2">
    <source>
        <dbReference type="ARBA" id="ARBA00023125"/>
    </source>
</evidence>
<sequence length="342" mass="37363">MRAGEKPRTPTTMRDVAKAAGVSRMTVSRALKKNSSISEKTREHILAIVKEMNYVPDQMAGSLSTKKSGFVATLLPSVNNLHFALTVQGLTEELEKVGLQILLGHTGYSSEREEIMIETLLRRRPEAMVLSYDGHTERTFELLSSVDIPIIEIWERPVRAIEHTIGFSNEEAAFRMTEQLIEKGYRHLTFLGESDDSWTRGAARRSGFIAAMKAAGLDSTRIVQHGAPPLSSELGAEAAARVLQVWPDTDCIFCVSDIAAFGVQSYLLGKGIAIPGQIAIAGFGNFEVSRFASPSISTVVVDPLAIGRETGRLIVRLLDENATDKSPTHIEVPAEPVFRASS</sequence>
<accession>A0A2Z2NQP3</accession>
<keyword evidence="2" id="KW-0238">DNA-binding</keyword>
<dbReference type="CDD" id="cd01392">
    <property type="entry name" value="HTH_LacI"/>
    <property type="match status" value="1"/>
</dbReference>
<evidence type="ECO:0000259" key="4">
    <source>
        <dbReference type="PROSITE" id="PS50932"/>
    </source>
</evidence>
<feature type="domain" description="HTH lacI-type" evidence="4">
    <location>
        <begin position="11"/>
        <end position="65"/>
    </location>
</feature>
<dbReference type="CDD" id="cd01575">
    <property type="entry name" value="PBP1_GntR"/>
    <property type="match status" value="1"/>
</dbReference>
<reference evidence="5 6" key="1">
    <citation type="submission" date="2016-12" db="EMBL/GenBank/DDBJ databases">
        <authorList>
            <person name="Song W.-J."/>
            <person name="Kurnit D.M."/>
        </authorList>
    </citation>
    <scope>NUCLEOTIDE SEQUENCE [LARGE SCALE GENOMIC DNA]</scope>
    <source>
        <strain evidence="5 6">IMCC3135</strain>
    </source>
</reference>
<dbReference type="PROSITE" id="PS00356">
    <property type="entry name" value="HTH_LACI_1"/>
    <property type="match status" value="1"/>
</dbReference>
<organism evidence="5 6">
    <name type="scientific">Granulosicoccus antarcticus IMCC3135</name>
    <dbReference type="NCBI Taxonomy" id="1192854"/>
    <lineage>
        <taxon>Bacteria</taxon>
        <taxon>Pseudomonadati</taxon>
        <taxon>Pseudomonadota</taxon>
        <taxon>Gammaproteobacteria</taxon>
        <taxon>Chromatiales</taxon>
        <taxon>Granulosicoccaceae</taxon>
        <taxon>Granulosicoccus</taxon>
    </lineage>
</organism>
<dbReference type="SUPFAM" id="SSF53822">
    <property type="entry name" value="Periplasmic binding protein-like I"/>
    <property type="match status" value="1"/>
</dbReference>
<dbReference type="Gene3D" id="1.10.260.40">
    <property type="entry name" value="lambda repressor-like DNA-binding domains"/>
    <property type="match status" value="1"/>
</dbReference>
<dbReference type="SUPFAM" id="SSF47413">
    <property type="entry name" value="lambda repressor-like DNA-binding domains"/>
    <property type="match status" value="1"/>
</dbReference>
<evidence type="ECO:0000313" key="6">
    <source>
        <dbReference type="Proteomes" id="UP000250079"/>
    </source>
</evidence>
<keyword evidence="1" id="KW-0805">Transcription regulation</keyword>
<dbReference type="Gene3D" id="3.40.50.2300">
    <property type="match status" value="2"/>
</dbReference>
<dbReference type="Proteomes" id="UP000250079">
    <property type="component" value="Chromosome"/>
</dbReference>
<keyword evidence="6" id="KW-1185">Reference proteome</keyword>
<dbReference type="GO" id="GO:0003700">
    <property type="term" value="F:DNA-binding transcription factor activity"/>
    <property type="evidence" value="ECO:0007669"/>
    <property type="project" value="TreeGrafter"/>
</dbReference>
<evidence type="ECO:0000313" key="5">
    <source>
        <dbReference type="EMBL" id="ASJ73539.1"/>
    </source>
</evidence>
<dbReference type="PANTHER" id="PTHR30146">
    <property type="entry name" value="LACI-RELATED TRANSCRIPTIONAL REPRESSOR"/>
    <property type="match status" value="1"/>
</dbReference>
<dbReference type="PROSITE" id="PS50932">
    <property type="entry name" value="HTH_LACI_2"/>
    <property type="match status" value="1"/>
</dbReference>
<dbReference type="Pfam" id="PF13377">
    <property type="entry name" value="Peripla_BP_3"/>
    <property type="match status" value="1"/>
</dbReference>
<dbReference type="InterPro" id="IPR000843">
    <property type="entry name" value="HTH_LacI"/>
</dbReference>
<dbReference type="PANTHER" id="PTHR30146:SF33">
    <property type="entry name" value="TRANSCRIPTIONAL REGULATOR"/>
    <property type="match status" value="1"/>
</dbReference>
<dbReference type="EMBL" id="CP018632">
    <property type="protein sequence ID" value="ASJ73539.1"/>
    <property type="molecule type" value="Genomic_DNA"/>
</dbReference>
<protein>
    <submittedName>
        <fullName evidence="5">HTH-type transcriptional regulator GntR</fullName>
    </submittedName>
</protein>
<proteinExistence type="predicted"/>
<dbReference type="AlphaFoldDB" id="A0A2Z2NQP3"/>
<dbReference type="KEGG" id="gai:IMCC3135_17285"/>
<evidence type="ECO:0000256" key="3">
    <source>
        <dbReference type="ARBA" id="ARBA00023163"/>
    </source>
</evidence>
<dbReference type="InterPro" id="IPR010982">
    <property type="entry name" value="Lambda_DNA-bd_dom_sf"/>
</dbReference>
<dbReference type="InterPro" id="IPR028082">
    <property type="entry name" value="Peripla_BP_I"/>
</dbReference>
<name>A0A2Z2NQP3_9GAMM</name>